<evidence type="ECO:0000313" key="1">
    <source>
        <dbReference type="EMBL" id="RFZ92832.1"/>
    </source>
</evidence>
<evidence type="ECO:0000313" key="2">
    <source>
        <dbReference type="Proteomes" id="UP000264217"/>
    </source>
</evidence>
<comment type="caution">
    <text evidence="1">The sequence shown here is derived from an EMBL/GenBank/DDBJ whole genome shotgun (WGS) entry which is preliminary data.</text>
</comment>
<sequence length="100" mass="11687">MEFCKPLSVFFGAVKNDPRISITHIGLFATILEYWQTRGFPVPLCAYAHEIMPMAKILANTTYHRCIRDLHDFGYIIYQPSYKRNERSRIILKCGEKSDE</sequence>
<dbReference type="EMBL" id="QWDC01000002">
    <property type="protein sequence ID" value="RFZ92832.1"/>
    <property type="molecule type" value="Genomic_DNA"/>
</dbReference>
<protein>
    <submittedName>
        <fullName evidence="1">Uncharacterized protein</fullName>
    </submittedName>
</protein>
<reference evidence="1 2" key="1">
    <citation type="submission" date="2018-08" db="EMBL/GenBank/DDBJ databases">
        <title>Mucilaginibacter sp. MYSH2.</title>
        <authorList>
            <person name="Seo T."/>
        </authorList>
    </citation>
    <scope>NUCLEOTIDE SEQUENCE [LARGE SCALE GENOMIC DNA]</scope>
    <source>
        <strain evidence="1 2">MYSH2</strain>
    </source>
</reference>
<dbReference type="Proteomes" id="UP000264217">
    <property type="component" value="Unassembled WGS sequence"/>
</dbReference>
<gene>
    <name evidence="1" type="ORF">D0C36_15680</name>
</gene>
<accession>A0A372NUN8</accession>
<dbReference type="AlphaFoldDB" id="A0A372NUN8"/>
<keyword evidence="2" id="KW-1185">Reference proteome</keyword>
<proteinExistence type="predicted"/>
<organism evidence="1 2">
    <name type="scientific">Mucilaginibacter conchicola</name>
    <dbReference type="NCBI Taxonomy" id="2303333"/>
    <lineage>
        <taxon>Bacteria</taxon>
        <taxon>Pseudomonadati</taxon>
        <taxon>Bacteroidota</taxon>
        <taxon>Sphingobacteriia</taxon>
        <taxon>Sphingobacteriales</taxon>
        <taxon>Sphingobacteriaceae</taxon>
        <taxon>Mucilaginibacter</taxon>
    </lineage>
</organism>
<name>A0A372NUN8_9SPHI</name>